<organism evidence="1 2">
    <name type="scientific">Helianthus annuus</name>
    <name type="common">Common sunflower</name>
    <dbReference type="NCBI Taxonomy" id="4232"/>
    <lineage>
        <taxon>Eukaryota</taxon>
        <taxon>Viridiplantae</taxon>
        <taxon>Streptophyta</taxon>
        <taxon>Embryophyta</taxon>
        <taxon>Tracheophyta</taxon>
        <taxon>Spermatophyta</taxon>
        <taxon>Magnoliopsida</taxon>
        <taxon>eudicotyledons</taxon>
        <taxon>Gunneridae</taxon>
        <taxon>Pentapetalae</taxon>
        <taxon>asterids</taxon>
        <taxon>campanulids</taxon>
        <taxon>Asterales</taxon>
        <taxon>Asteraceae</taxon>
        <taxon>Asteroideae</taxon>
        <taxon>Heliantheae alliance</taxon>
        <taxon>Heliantheae</taxon>
        <taxon>Helianthus</taxon>
    </lineage>
</organism>
<protein>
    <submittedName>
        <fullName evidence="1">Uncharacterized protein</fullName>
    </submittedName>
</protein>
<accession>A0A251RST2</accession>
<evidence type="ECO:0000313" key="2">
    <source>
        <dbReference type="Proteomes" id="UP000215914"/>
    </source>
</evidence>
<evidence type="ECO:0000313" key="1">
    <source>
        <dbReference type="EMBL" id="OTF87426.1"/>
    </source>
</evidence>
<dbReference type="AlphaFoldDB" id="A0A251RST2"/>
<proteinExistence type="predicted"/>
<keyword evidence="2" id="KW-1185">Reference proteome</keyword>
<gene>
    <name evidence="1" type="ORF">HannXRQ_Chr17g0561661</name>
</gene>
<dbReference type="Proteomes" id="UP000215914">
    <property type="component" value="Chromosome 17"/>
</dbReference>
<dbReference type="EMBL" id="CM007906">
    <property type="protein sequence ID" value="OTF87426.1"/>
    <property type="molecule type" value="Genomic_DNA"/>
</dbReference>
<reference evidence="2" key="1">
    <citation type="journal article" date="2017" name="Nature">
        <title>The sunflower genome provides insights into oil metabolism, flowering and Asterid evolution.</title>
        <authorList>
            <person name="Badouin H."/>
            <person name="Gouzy J."/>
            <person name="Grassa C.J."/>
            <person name="Murat F."/>
            <person name="Staton S.E."/>
            <person name="Cottret L."/>
            <person name="Lelandais-Briere C."/>
            <person name="Owens G.L."/>
            <person name="Carrere S."/>
            <person name="Mayjonade B."/>
            <person name="Legrand L."/>
            <person name="Gill N."/>
            <person name="Kane N.C."/>
            <person name="Bowers J.E."/>
            <person name="Hubner S."/>
            <person name="Bellec A."/>
            <person name="Berard A."/>
            <person name="Berges H."/>
            <person name="Blanchet N."/>
            <person name="Boniface M.C."/>
            <person name="Brunel D."/>
            <person name="Catrice O."/>
            <person name="Chaidir N."/>
            <person name="Claudel C."/>
            <person name="Donnadieu C."/>
            <person name="Faraut T."/>
            <person name="Fievet G."/>
            <person name="Helmstetter N."/>
            <person name="King M."/>
            <person name="Knapp S.J."/>
            <person name="Lai Z."/>
            <person name="Le Paslier M.C."/>
            <person name="Lippi Y."/>
            <person name="Lorenzon L."/>
            <person name="Mandel J.R."/>
            <person name="Marage G."/>
            <person name="Marchand G."/>
            <person name="Marquand E."/>
            <person name="Bret-Mestries E."/>
            <person name="Morien E."/>
            <person name="Nambeesan S."/>
            <person name="Nguyen T."/>
            <person name="Pegot-Espagnet P."/>
            <person name="Pouilly N."/>
            <person name="Raftis F."/>
            <person name="Sallet E."/>
            <person name="Schiex T."/>
            <person name="Thomas J."/>
            <person name="Vandecasteele C."/>
            <person name="Vares D."/>
            <person name="Vear F."/>
            <person name="Vautrin S."/>
            <person name="Crespi M."/>
            <person name="Mangin B."/>
            <person name="Burke J.M."/>
            <person name="Salse J."/>
            <person name="Munos S."/>
            <person name="Vincourt P."/>
            <person name="Rieseberg L.H."/>
            <person name="Langlade N.B."/>
        </authorList>
    </citation>
    <scope>NUCLEOTIDE SEQUENCE [LARGE SCALE GENOMIC DNA]</scope>
    <source>
        <strain evidence="2">cv. SF193</strain>
    </source>
</reference>
<dbReference type="InParanoid" id="A0A251RST2"/>
<name>A0A251RST2_HELAN</name>
<sequence length="64" mass="7381">MHTDRKREFESILSENTHTHSESLQVRFVNIVLVTETFIRINTVVLIGEPCVLCFILVSSRFAC</sequence>